<dbReference type="RefSeq" id="WP_053416956.1">
    <property type="nucleotide sequence ID" value="NZ_LILB01000005.1"/>
</dbReference>
<dbReference type="STRING" id="263475.AMD00_10095"/>
<keyword evidence="2" id="KW-1185">Reference proteome</keyword>
<evidence type="ECO:0000313" key="1">
    <source>
        <dbReference type="EMBL" id="KOO48773.1"/>
    </source>
</evidence>
<dbReference type="AlphaFoldDB" id="A0A0M0LDH2"/>
<name>A0A0M0LDH2_9BACL</name>
<gene>
    <name evidence="1" type="ORF">AMD00_10095</name>
</gene>
<dbReference type="EMBL" id="LILB01000005">
    <property type="protein sequence ID" value="KOO48773.1"/>
    <property type="molecule type" value="Genomic_DNA"/>
</dbReference>
<evidence type="ECO:0000313" key="2">
    <source>
        <dbReference type="Proteomes" id="UP000036867"/>
    </source>
</evidence>
<dbReference type="GeneID" id="301136449"/>
<proteinExistence type="predicted"/>
<protein>
    <recommendedName>
        <fullName evidence="3">DUF4868 domain-containing protein</fullName>
    </recommendedName>
</protein>
<comment type="caution">
    <text evidence="1">The sequence shown here is derived from an EMBL/GenBank/DDBJ whole genome shotgun (WGS) entry which is preliminary data.</text>
</comment>
<organism evidence="1 2">
    <name type="scientific">Viridibacillus arvi</name>
    <dbReference type="NCBI Taxonomy" id="263475"/>
    <lineage>
        <taxon>Bacteria</taxon>
        <taxon>Bacillati</taxon>
        <taxon>Bacillota</taxon>
        <taxon>Bacilli</taxon>
        <taxon>Bacillales</taxon>
        <taxon>Caryophanaceae</taxon>
        <taxon>Viridibacillus</taxon>
    </lineage>
</organism>
<dbReference type="InterPro" id="IPR032359">
    <property type="entry name" value="KwaB-like"/>
</dbReference>
<evidence type="ECO:0008006" key="3">
    <source>
        <dbReference type="Google" id="ProtNLM"/>
    </source>
</evidence>
<dbReference type="Pfam" id="PF16162">
    <property type="entry name" value="KwaB"/>
    <property type="match status" value="1"/>
</dbReference>
<sequence>MELFIFFKSKNLKNDPLFDIEFFRYNTLSKEVVEEITKGIDNYTEKCDENNTKPYNPLSLERGNGKLEKITIKDGEIDSDIFKAYRNIIVKSQLKDIDVTMAEKKYRLKSLKKYNDATCPVFYYAIKEGENVFFKKTSESHLLLKNENKIFIRKDNAKEVDIDDLMVIDTRFDFHINNNDIFIKNGTSFESILEYENVFKVHKNKIISKIEEAKIIDDFDAFKVACSKANYFRAFKVVSESTDFKKAFSNGAFLKKLETDTKGKIKWNRRTKKIELEDVHIQTVLHMFSGLIGVDIYNEIVIFNEKHAIPA</sequence>
<reference evidence="2" key="1">
    <citation type="submission" date="2015-08" db="EMBL/GenBank/DDBJ databases">
        <title>Fjat-10028 dsm 16317.</title>
        <authorList>
            <person name="Liu B."/>
            <person name="Wang J."/>
            <person name="Zhu Y."/>
            <person name="Liu G."/>
            <person name="Chen Q."/>
            <person name="Chen Z."/>
            <person name="Lan J."/>
            <person name="Che J."/>
            <person name="Ge C."/>
            <person name="Shi H."/>
            <person name="Pan Z."/>
            <person name="Liu X."/>
        </authorList>
    </citation>
    <scope>NUCLEOTIDE SEQUENCE [LARGE SCALE GENOMIC DNA]</scope>
    <source>
        <strain evidence="2">DSM 16317</strain>
    </source>
</reference>
<accession>A0A0M0LDH2</accession>
<dbReference type="Proteomes" id="UP000036867">
    <property type="component" value="Unassembled WGS sequence"/>
</dbReference>